<reference evidence="1" key="1">
    <citation type="submission" date="2020-04" db="EMBL/GenBank/DDBJ databases">
        <authorList>
            <person name="Chiriac C."/>
            <person name="Salcher M."/>
            <person name="Ghai R."/>
            <person name="Kavagutti S V."/>
        </authorList>
    </citation>
    <scope>NUCLEOTIDE SEQUENCE</scope>
</reference>
<sequence>MGKLKEAAIRAQEMADITGANESLLWRARDALTDAINNPEPDEGLQSAERALALINTYLMETELCKR</sequence>
<organism evidence="1">
    <name type="scientific">uncultured Caudovirales phage</name>
    <dbReference type="NCBI Taxonomy" id="2100421"/>
    <lineage>
        <taxon>Viruses</taxon>
        <taxon>Duplodnaviria</taxon>
        <taxon>Heunggongvirae</taxon>
        <taxon>Uroviricota</taxon>
        <taxon>Caudoviricetes</taxon>
        <taxon>Peduoviridae</taxon>
        <taxon>Maltschvirus</taxon>
        <taxon>Maltschvirus maltsch</taxon>
    </lineage>
</organism>
<gene>
    <name evidence="1" type="ORF">UFOVP682_29</name>
</gene>
<name>A0A6J5NKQ6_9CAUD</name>
<proteinExistence type="predicted"/>
<dbReference type="EMBL" id="LR796661">
    <property type="protein sequence ID" value="CAB4157468.1"/>
    <property type="molecule type" value="Genomic_DNA"/>
</dbReference>
<evidence type="ECO:0000313" key="1">
    <source>
        <dbReference type="EMBL" id="CAB4157468.1"/>
    </source>
</evidence>
<protein>
    <submittedName>
        <fullName evidence="1">Uncharacterized protein</fullName>
    </submittedName>
</protein>
<accession>A0A6J5NKQ6</accession>